<evidence type="ECO:0000256" key="2">
    <source>
        <dbReference type="SAM" id="MobiDB-lite"/>
    </source>
</evidence>
<evidence type="ECO:0000313" key="4">
    <source>
        <dbReference type="EMBL" id="GIL67679.1"/>
    </source>
</evidence>
<dbReference type="InterPro" id="IPR036869">
    <property type="entry name" value="J_dom_sf"/>
</dbReference>
<dbReference type="PROSITE" id="PS50076">
    <property type="entry name" value="DNAJ_2"/>
    <property type="match status" value="1"/>
</dbReference>
<feature type="compositionally biased region" description="Gly residues" evidence="2">
    <location>
        <begin position="176"/>
        <end position="187"/>
    </location>
</feature>
<feature type="region of interest" description="Disordered" evidence="2">
    <location>
        <begin position="176"/>
        <end position="299"/>
    </location>
</feature>
<keyword evidence="5" id="KW-1185">Reference proteome</keyword>
<dbReference type="Gene3D" id="1.10.287.110">
    <property type="entry name" value="DnaJ domain"/>
    <property type="match status" value="1"/>
</dbReference>
<dbReference type="PANTHER" id="PTHR24078:SF519">
    <property type="entry name" value="DNAJ HOMOLOG SUBFAMILY B MEMBER 13"/>
    <property type="match status" value="1"/>
</dbReference>
<dbReference type="GO" id="GO:0051087">
    <property type="term" value="F:protein-folding chaperone binding"/>
    <property type="evidence" value="ECO:0007669"/>
    <property type="project" value="TreeGrafter"/>
</dbReference>
<dbReference type="CDD" id="cd10747">
    <property type="entry name" value="DnaJ_C"/>
    <property type="match status" value="1"/>
</dbReference>
<evidence type="ECO:0000259" key="3">
    <source>
        <dbReference type="PROSITE" id="PS50076"/>
    </source>
</evidence>
<accession>A0A8J4FAZ0</accession>
<reference evidence="4" key="1">
    <citation type="journal article" date="2021" name="Proc. Natl. Acad. Sci. U.S.A.">
        <title>Three genomes in the algal genus Volvox reveal the fate of a haploid sex-determining region after a transition to homothallism.</title>
        <authorList>
            <person name="Yamamoto K."/>
            <person name="Hamaji T."/>
            <person name="Kawai-Toyooka H."/>
            <person name="Matsuzaki R."/>
            <person name="Takahashi F."/>
            <person name="Nishimura Y."/>
            <person name="Kawachi M."/>
            <person name="Noguchi H."/>
            <person name="Minakuchi Y."/>
            <person name="Umen J.G."/>
            <person name="Toyoda A."/>
            <person name="Nozaki H."/>
        </authorList>
    </citation>
    <scope>NUCLEOTIDE SEQUENCE</scope>
    <source>
        <strain evidence="4">NIES-3780</strain>
    </source>
</reference>
<dbReference type="InterPro" id="IPR051339">
    <property type="entry name" value="DnaJ_subfamily_B"/>
</dbReference>
<comment type="caution">
    <text evidence="4">The sequence shown here is derived from an EMBL/GenBank/DDBJ whole genome shotgun (WGS) entry which is preliminary data.</text>
</comment>
<dbReference type="SMART" id="SM00271">
    <property type="entry name" value="DnaJ"/>
    <property type="match status" value="1"/>
</dbReference>
<dbReference type="GO" id="GO:0051082">
    <property type="term" value="F:unfolded protein binding"/>
    <property type="evidence" value="ECO:0007669"/>
    <property type="project" value="InterPro"/>
</dbReference>
<proteinExistence type="predicted"/>
<dbReference type="EMBL" id="BNCO01000102">
    <property type="protein sequence ID" value="GIL67679.1"/>
    <property type="molecule type" value="Genomic_DNA"/>
</dbReference>
<dbReference type="InterPro" id="IPR002939">
    <property type="entry name" value="DnaJ_C"/>
</dbReference>
<feature type="domain" description="J" evidence="3">
    <location>
        <begin position="5"/>
        <end position="71"/>
    </location>
</feature>
<dbReference type="SUPFAM" id="SSF46565">
    <property type="entry name" value="Chaperone J-domain"/>
    <property type="match status" value="1"/>
</dbReference>
<dbReference type="Proteomes" id="UP000747399">
    <property type="component" value="Unassembled WGS sequence"/>
</dbReference>
<evidence type="ECO:0000256" key="1">
    <source>
        <dbReference type="ARBA" id="ARBA00023186"/>
    </source>
</evidence>
<feature type="compositionally biased region" description="Low complexity" evidence="2">
    <location>
        <begin position="281"/>
        <end position="299"/>
    </location>
</feature>
<sequence length="587" mass="60996">MSGVNYYQLLGIHATATEGEIRRAYLRLSLLYHPDKRRTPDADADERYRSIQEAYETLTCPEKRCLYDFVGSFAALAELTSSPPVAMPIRVSRHRRRGNAAHAADVSAGIWCPSSCGEALQSWDISSSLASATRMSPCHSFSDETGHLSSSLGATTGSSSSASGCLAATCNEPGGGGSSGIGGGGSSRGLPPLELNPSTQLESNAPPPSSPPAATCGSSLEGDFGGSGVGSSCSPFTSPGTLLGKRRVPGADGTQLPDSPPPAPWLAADSHLPSSPPPVPQSHLVHSHLPQSQSQPLVQPQPQLQPLAAVPWVGGDVCGSPSGRRVQSADVHHRLLLTLEEMYSGCVKQLRLARKVYKPAAAAAAGLKLSSSVRQLPVQDDTSGEGGQQQLLLRRDGDLAGSNNSSSSSSSSSSCWCAEELFRVVVQPGWREGTKVTFQGKGNELPCGSRGDMILVVVQAAHGRYERRGNDLHITVAVPLVDALTGGDTAITTLDGRTLVLKLGPACLQPFSERVVRGEGMPILPSRKAARGGGAGGGGGGNGGPAAAAVSTLEGTTRGDLHVRFEVSFPADLTMEQKAELRQALLL</sequence>
<evidence type="ECO:0000313" key="5">
    <source>
        <dbReference type="Proteomes" id="UP000747399"/>
    </source>
</evidence>
<dbReference type="Pfam" id="PF00226">
    <property type="entry name" value="DnaJ"/>
    <property type="match status" value="1"/>
</dbReference>
<dbReference type="PRINTS" id="PR00625">
    <property type="entry name" value="JDOMAIN"/>
</dbReference>
<dbReference type="GO" id="GO:0006457">
    <property type="term" value="P:protein folding"/>
    <property type="evidence" value="ECO:0007669"/>
    <property type="project" value="InterPro"/>
</dbReference>
<dbReference type="AlphaFoldDB" id="A0A8J4FAZ0"/>
<dbReference type="InterPro" id="IPR001623">
    <property type="entry name" value="DnaJ_domain"/>
</dbReference>
<dbReference type="InterPro" id="IPR008971">
    <property type="entry name" value="HSP40/DnaJ_pept-bd"/>
</dbReference>
<dbReference type="GO" id="GO:0005829">
    <property type="term" value="C:cytosol"/>
    <property type="evidence" value="ECO:0007669"/>
    <property type="project" value="TreeGrafter"/>
</dbReference>
<organism evidence="4 5">
    <name type="scientific">Volvox africanus</name>
    <dbReference type="NCBI Taxonomy" id="51714"/>
    <lineage>
        <taxon>Eukaryota</taxon>
        <taxon>Viridiplantae</taxon>
        <taxon>Chlorophyta</taxon>
        <taxon>core chlorophytes</taxon>
        <taxon>Chlorophyceae</taxon>
        <taxon>CS clade</taxon>
        <taxon>Chlamydomonadales</taxon>
        <taxon>Volvocaceae</taxon>
        <taxon>Volvox</taxon>
    </lineage>
</organism>
<dbReference type="CDD" id="cd06257">
    <property type="entry name" value="DnaJ"/>
    <property type="match status" value="1"/>
</dbReference>
<protein>
    <recommendedName>
        <fullName evidence="3">J domain-containing protein</fullName>
    </recommendedName>
</protein>
<feature type="region of interest" description="Disordered" evidence="2">
    <location>
        <begin position="527"/>
        <end position="547"/>
    </location>
</feature>
<feature type="compositionally biased region" description="Polar residues" evidence="2">
    <location>
        <begin position="230"/>
        <end position="240"/>
    </location>
</feature>
<dbReference type="SUPFAM" id="SSF49493">
    <property type="entry name" value="HSP40/DnaJ peptide-binding domain"/>
    <property type="match status" value="2"/>
</dbReference>
<feature type="compositionally biased region" description="Gly residues" evidence="2">
    <location>
        <begin position="531"/>
        <end position="544"/>
    </location>
</feature>
<gene>
    <name evidence="4" type="ORF">Vafri_21012</name>
</gene>
<dbReference type="Pfam" id="PF01556">
    <property type="entry name" value="DnaJ_C"/>
    <property type="match status" value="1"/>
</dbReference>
<dbReference type="Gene3D" id="2.60.260.20">
    <property type="entry name" value="Urease metallochaperone UreE, N-terminal domain"/>
    <property type="match status" value="2"/>
</dbReference>
<dbReference type="PANTHER" id="PTHR24078">
    <property type="entry name" value="DNAJ HOMOLOG SUBFAMILY C MEMBER"/>
    <property type="match status" value="1"/>
</dbReference>
<name>A0A8J4FAZ0_9CHLO</name>
<keyword evidence="1" id="KW-0143">Chaperone</keyword>